<gene>
    <name evidence="1" type="ORF">JTE90_013662</name>
</gene>
<comment type="caution">
    <text evidence="1">The sequence shown here is derived from an EMBL/GenBank/DDBJ whole genome shotgun (WGS) entry which is preliminary data.</text>
</comment>
<dbReference type="EMBL" id="JAFNEN010000112">
    <property type="protein sequence ID" value="KAG8193967.1"/>
    <property type="molecule type" value="Genomic_DNA"/>
</dbReference>
<dbReference type="Proteomes" id="UP000827092">
    <property type="component" value="Unassembled WGS sequence"/>
</dbReference>
<reference evidence="1 2" key="1">
    <citation type="journal article" date="2022" name="Nat. Ecol. Evol.">
        <title>A masculinizing supergene underlies an exaggerated male reproductive morph in a spider.</title>
        <authorList>
            <person name="Hendrickx F."/>
            <person name="De Corte Z."/>
            <person name="Sonet G."/>
            <person name="Van Belleghem S.M."/>
            <person name="Kostlbacher S."/>
            <person name="Vangestel C."/>
        </authorList>
    </citation>
    <scope>NUCLEOTIDE SEQUENCE [LARGE SCALE GENOMIC DNA]</scope>
    <source>
        <strain evidence="1">W744_W776</strain>
    </source>
</reference>
<evidence type="ECO:0000313" key="1">
    <source>
        <dbReference type="EMBL" id="KAG8193967.1"/>
    </source>
</evidence>
<name>A0AAV6VD79_9ARAC</name>
<dbReference type="AlphaFoldDB" id="A0AAV6VD79"/>
<keyword evidence="2" id="KW-1185">Reference proteome</keyword>
<protein>
    <recommendedName>
        <fullName evidence="3">RNA-directed DNA polymerase</fullName>
    </recommendedName>
</protein>
<accession>A0AAV6VD79</accession>
<sequence length="116" mass="13647">MSLRNKVLLYKSMIKPVLMYASPVWATAKKCHRKKIQTFQNKTLENITNAPWYVRNTIIHKDLEIDPIDSAILSASHKYFEAMGASEHNIAQIIKYDQFVEQVLKRPRMIHHDPLW</sequence>
<evidence type="ECO:0008006" key="3">
    <source>
        <dbReference type="Google" id="ProtNLM"/>
    </source>
</evidence>
<proteinExistence type="predicted"/>
<organism evidence="1 2">
    <name type="scientific">Oedothorax gibbosus</name>
    <dbReference type="NCBI Taxonomy" id="931172"/>
    <lineage>
        <taxon>Eukaryota</taxon>
        <taxon>Metazoa</taxon>
        <taxon>Ecdysozoa</taxon>
        <taxon>Arthropoda</taxon>
        <taxon>Chelicerata</taxon>
        <taxon>Arachnida</taxon>
        <taxon>Araneae</taxon>
        <taxon>Araneomorphae</taxon>
        <taxon>Entelegynae</taxon>
        <taxon>Araneoidea</taxon>
        <taxon>Linyphiidae</taxon>
        <taxon>Erigoninae</taxon>
        <taxon>Oedothorax</taxon>
    </lineage>
</organism>
<evidence type="ECO:0000313" key="2">
    <source>
        <dbReference type="Proteomes" id="UP000827092"/>
    </source>
</evidence>